<evidence type="ECO:0000313" key="1">
    <source>
        <dbReference type="EMBL" id="GAA1943399.1"/>
    </source>
</evidence>
<proteinExistence type="predicted"/>
<dbReference type="Gene3D" id="3.40.50.2000">
    <property type="entry name" value="Glycogen Phosphorylase B"/>
    <property type="match status" value="1"/>
</dbReference>
<accession>A0ABP5BI22</accession>
<comment type="caution">
    <text evidence="1">The sequence shown here is derived from an EMBL/GenBank/DDBJ whole genome shotgun (WGS) entry which is preliminary data.</text>
</comment>
<dbReference type="PANTHER" id="PTHR12526">
    <property type="entry name" value="GLYCOSYLTRANSFERASE"/>
    <property type="match status" value="1"/>
</dbReference>
<dbReference type="RefSeq" id="WP_157414860.1">
    <property type="nucleotide sequence ID" value="NZ_BAAAMK010000001.1"/>
</dbReference>
<evidence type="ECO:0000313" key="2">
    <source>
        <dbReference type="Proteomes" id="UP001499954"/>
    </source>
</evidence>
<gene>
    <name evidence="1" type="ORF">GCM10009717_07280</name>
</gene>
<keyword evidence="2" id="KW-1185">Reference proteome</keyword>
<reference evidence="2" key="1">
    <citation type="journal article" date="2019" name="Int. J. Syst. Evol. Microbiol.">
        <title>The Global Catalogue of Microorganisms (GCM) 10K type strain sequencing project: providing services to taxonomists for standard genome sequencing and annotation.</title>
        <authorList>
            <consortium name="The Broad Institute Genomics Platform"/>
            <consortium name="The Broad Institute Genome Sequencing Center for Infectious Disease"/>
            <person name="Wu L."/>
            <person name="Ma J."/>
        </authorList>
    </citation>
    <scope>NUCLEOTIDE SEQUENCE [LARGE SCALE GENOMIC DNA]</scope>
    <source>
        <strain evidence="2">JCM 13584</strain>
    </source>
</reference>
<name>A0ABP5BI22_9MICO</name>
<dbReference type="SUPFAM" id="SSF53448">
    <property type="entry name" value="Nucleotide-diphospho-sugar transferases"/>
    <property type="match status" value="1"/>
</dbReference>
<dbReference type="InterPro" id="IPR029044">
    <property type="entry name" value="Nucleotide-diphossugar_trans"/>
</dbReference>
<dbReference type="EMBL" id="BAAAMK010000001">
    <property type="protein sequence ID" value="GAA1943399.1"/>
    <property type="molecule type" value="Genomic_DNA"/>
</dbReference>
<dbReference type="Proteomes" id="UP001499954">
    <property type="component" value="Unassembled WGS sequence"/>
</dbReference>
<sequence>MAAAADGFELPYLRDPDRPERPSIEELCRELESFDVISFDLFGVVLQSTVETPADVFRVVGAKLGLMGFAEIRSAAEAQVRRSSDPDRVHATALLDEVYAELAARHGVAPAVRAVEEATVIELTRPNPDIRAVYDHLEAMGKRIVFTGNVALDPVNVGRLLERNGYGDRLDADLVSGPSAREHVRSAPETLLDLVAPDLRAAHVGEVSVSEAARLEPIGVHVVGYRTARSFVREADMDTLAGSFYGAVVENVMGAEAWNGNAHYAHGFRVGGILALGYSEFLERLARERRVDRILFCGRGSYLISQVYTRFNGSVESAYIGTSRTALLGITLGRHFGDYLNRTVFRWLADSDESRTIGQILSDTGFGYLLPHLEGADIERFLFPSGGAPSAIRRRLEKFLWDHRREIEEHNAQSRSAAKRMLEDAIGDAQRVLVVDLGWAGTTAQVIREFVHDEIGEDREVIGALLCSSRSRGTSDAIATGLLTAYLQSATHNMDLTRLLVPSGPHPAQLDDLQRYPIEYLFAEPEATVTGYGFDASGEPRALTGNNTPPNVDQIREMQRGVLDFAAAYTSSSAGFAVCRPISPYVAYSPMKNAMGRDRYRDAVYRDFAYDTGPALFAPTASPGRFGDLSGEAVGRAVAADRSLEPWPPRSHRDRILFVAADLADTDAARGLLRQCDLAVSLGYEPIVWTARTGALSRDFRAQGYPVSVVEPAELSDPTVAELSARGVRLVVCDSVTVDGFVRRFEGRLPLVWNVRATDDLPELLRSDPDRAAALRRSPNLCCTDDHAAAVISEYADGPVAVVGDSAVDRAAEPLHPVDRPAGVFRFALLGILEPRSGIDVAVAAFRSLPETYRQRAELHLAGTFTNRGTSFASFVFGRIQHEPNIRFHDLGSDERSRSAFLSDADVVVAAAADESCSSVIREAAMLARPLVATVESGAAGLVRPQNGTLVGLGDVEALRDAFIELIDADPSDLVEMGAASRERYAHHASREAHRRALGELFRQRITAGATGETAPRCDGHEPRSRAEQLVNAGAPVIVSLTSFPARIASIGACIDSLRAQTLEADAVILWLSVAQFPGREADLPRDLLGRRDDVFRIEWVDEDLGPHKKYFYAAQAHPDALIVTVDDDAVYGTRLLRNLVEGHLEQPHSIVCDRANLMLFRPDGTPREYDGWAYGVDHLRGTLTYQLLPTGVGGVLYPPGSLPPEAFVSSAILETSPYADDLWLKVMTSANGFPVWMPRERSGYQLIEETQSSALWKSNAIQRGNDEALARVLAYFDRAIEDRAALLRRILGVGPDGVFVEPRGSEVVPLVGLTSDRA</sequence>
<dbReference type="SUPFAM" id="SSF53756">
    <property type="entry name" value="UDP-Glycosyltransferase/glycogen phosphorylase"/>
    <property type="match status" value="1"/>
</dbReference>
<protein>
    <recommendedName>
        <fullName evidence="3">Glycosyltransferase</fullName>
    </recommendedName>
</protein>
<dbReference type="Pfam" id="PF13692">
    <property type="entry name" value="Glyco_trans_1_4"/>
    <property type="match status" value="1"/>
</dbReference>
<evidence type="ECO:0008006" key="3">
    <source>
        <dbReference type="Google" id="ProtNLM"/>
    </source>
</evidence>
<organism evidence="1 2">
    <name type="scientific">Agromyces allii</name>
    <dbReference type="NCBI Taxonomy" id="393607"/>
    <lineage>
        <taxon>Bacteria</taxon>
        <taxon>Bacillati</taxon>
        <taxon>Actinomycetota</taxon>
        <taxon>Actinomycetes</taxon>
        <taxon>Micrococcales</taxon>
        <taxon>Microbacteriaceae</taxon>
        <taxon>Agromyces</taxon>
    </lineage>
</organism>